<evidence type="ECO:0000256" key="2">
    <source>
        <dbReference type="ARBA" id="ARBA00004948"/>
    </source>
</evidence>
<evidence type="ECO:0000256" key="6">
    <source>
        <dbReference type="ARBA" id="ARBA00022723"/>
    </source>
</evidence>
<sequence>MTRFALLLITFILLPPGTALTATRLALHWQPQAQFAGFYLAEDKGFYREAGLDLTILHGGADSVPADRLSSGEAHFATMFLATALERRGAGIPLVNVCQLVQRSSLLLLTRKKDAITDIADLDGRRVAVWANEFQLQPWALFRQHDIDPLLVPFSGSMELFLKEAVSATLAMWYNEYHTVQAAGYLEEELQPFFFKDTAFDFPEDGIYCLAETVENDPETVAAFVSATLRGWRYAFAHEEEALASTEARMRAANLAFSATHQRWMLRTIESLIAPPDGPDEFGRLSRRSFDPVAAALLQAGFTDRLPSYEVFVRSIDYVD</sequence>
<evidence type="ECO:0000313" key="14">
    <source>
        <dbReference type="Proteomes" id="UP000184139"/>
    </source>
</evidence>
<reference evidence="13 14" key="1">
    <citation type="submission" date="2016-11" db="EMBL/GenBank/DDBJ databases">
        <authorList>
            <person name="Jaros S."/>
            <person name="Januszkiewicz K."/>
            <person name="Wedrychowicz H."/>
        </authorList>
    </citation>
    <scope>NUCLEOTIDE SEQUENCE [LARGE SCALE GENOMIC DNA]</scope>
    <source>
        <strain evidence="13 14">DSM 9705</strain>
    </source>
</reference>
<keyword evidence="6" id="KW-0479">Metal-binding</keyword>
<evidence type="ECO:0000256" key="7">
    <source>
        <dbReference type="ARBA" id="ARBA00022898"/>
    </source>
</evidence>
<evidence type="ECO:0000256" key="3">
    <source>
        <dbReference type="ARBA" id="ARBA00009406"/>
    </source>
</evidence>
<keyword evidence="14" id="KW-1185">Reference proteome</keyword>
<dbReference type="GO" id="GO:0009228">
    <property type="term" value="P:thiamine biosynthetic process"/>
    <property type="evidence" value="ECO:0007669"/>
    <property type="project" value="UniProtKB-KW"/>
</dbReference>
<keyword evidence="5" id="KW-0808">Transferase</keyword>
<dbReference type="InterPro" id="IPR027939">
    <property type="entry name" value="NMT1/THI5"/>
</dbReference>
<comment type="catalytic activity">
    <reaction evidence="11">
        <text>N(6)-(pyridoxal phosphate)-L-lysyl-[4-amino-5-hydroxymethyl-2-methylpyrimidine phosphate synthase] + L-histidyl-[4-amino-5-hydroxymethyl-2-methylpyrimidine phosphate synthase] + 2 Fe(3+) + 4 H2O = L-lysyl-[4-amino-5-hydroxymethyl-2-methylpyrimidine phosphate synthase] + (2S)-2-amino-5-hydroxy-4-oxopentanoyl-[4-amino-5-hydroxymethyl-2-methylpyrimidine phosphate synthase] + 4-amino-2-methyl-5-(phosphooxymethyl)pyrimidine + 3-oxopropanoate + 2 Fe(2+) + 2 H(+)</text>
        <dbReference type="Rhea" id="RHEA:65756"/>
        <dbReference type="Rhea" id="RHEA-COMP:16892"/>
        <dbReference type="Rhea" id="RHEA-COMP:16893"/>
        <dbReference type="Rhea" id="RHEA-COMP:16894"/>
        <dbReference type="Rhea" id="RHEA-COMP:16895"/>
        <dbReference type="ChEBI" id="CHEBI:15377"/>
        <dbReference type="ChEBI" id="CHEBI:15378"/>
        <dbReference type="ChEBI" id="CHEBI:29033"/>
        <dbReference type="ChEBI" id="CHEBI:29034"/>
        <dbReference type="ChEBI" id="CHEBI:29969"/>
        <dbReference type="ChEBI" id="CHEBI:29979"/>
        <dbReference type="ChEBI" id="CHEBI:33190"/>
        <dbReference type="ChEBI" id="CHEBI:58354"/>
        <dbReference type="ChEBI" id="CHEBI:143915"/>
        <dbReference type="ChEBI" id="CHEBI:157692"/>
    </reaction>
    <physiologicalReaction direction="left-to-right" evidence="11">
        <dbReference type="Rhea" id="RHEA:65757"/>
    </physiologicalReaction>
</comment>
<evidence type="ECO:0000256" key="11">
    <source>
        <dbReference type="ARBA" id="ARBA00048179"/>
    </source>
</evidence>
<dbReference type="OrthoDB" id="174578at2"/>
<dbReference type="STRING" id="1121409.SAMN02745124_00017"/>
<keyword evidence="7" id="KW-0663">Pyridoxal phosphate</keyword>
<dbReference type="GO" id="GO:0016740">
    <property type="term" value="F:transferase activity"/>
    <property type="evidence" value="ECO:0007669"/>
    <property type="project" value="UniProtKB-KW"/>
</dbReference>
<dbReference type="EMBL" id="FQXS01000001">
    <property type="protein sequence ID" value="SHH30215.1"/>
    <property type="molecule type" value="Genomic_DNA"/>
</dbReference>
<dbReference type="PANTHER" id="PTHR31528:SF1">
    <property type="entry name" value="4-AMINO-5-HYDROXYMETHYL-2-METHYLPYRIMIDINE PHOSPHATE SYNTHASE THI11-RELATED"/>
    <property type="match status" value="1"/>
</dbReference>
<dbReference type="RefSeq" id="WP_143165862.1">
    <property type="nucleotide sequence ID" value="NZ_FQXS01000001.1"/>
</dbReference>
<evidence type="ECO:0000256" key="5">
    <source>
        <dbReference type="ARBA" id="ARBA00022679"/>
    </source>
</evidence>
<gene>
    <name evidence="13" type="ORF">SAMN02745124_00017</name>
</gene>
<evidence type="ECO:0000256" key="4">
    <source>
        <dbReference type="ARBA" id="ARBA00011738"/>
    </source>
</evidence>
<dbReference type="AlphaFoldDB" id="A0A1M5RV90"/>
<dbReference type="InterPro" id="IPR015168">
    <property type="entry name" value="SsuA/THI5"/>
</dbReference>
<dbReference type="SUPFAM" id="SSF53850">
    <property type="entry name" value="Periplasmic binding protein-like II"/>
    <property type="match status" value="1"/>
</dbReference>
<proteinExistence type="inferred from homology"/>
<organism evidence="13 14">
    <name type="scientific">Desulfofustis glycolicus DSM 9705</name>
    <dbReference type="NCBI Taxonomy" id="1121409"/>
    <lineage>
        <taxon>Bacteria</taxon>
        <taxon>Pseudomonadati</taxon>
        <taxon>Thermodesulfobacteriota</taxon>
        <taxon>Desulfobulbia</taxon>
        <taxon>Desulfobulbales</taxon>
        <taxon>Desulfocapsaceae</taxon>
        <taxon>Desulfofustis</taxon>
    </lineage>
</organism>
<evidence type="ECO:0000256" key="10">
    <source>
        <dbReference type="ARBA" id="ARBA00033171"/>
    </source>
</evidence>
<evidence type="ECO:0000256" key="1">
    <source>
        <dbReference type="ARBA" id="ARBA00003469"/>
    </source>
</evidence>
<dbReference type="Gene3D" id="3.40.190.10">
    <property type="entry name" value="Periplasmic binding protein-like II"/>
    <property type="match status" value="2"/>
</dbReference>
<keyword evidence="9" id="KW-0408">Iron</keyword>
<dbReference type="PANTHER" id="PTHR31528">
    <property type="entry name" value="4-AMINO-5-HYDROXYMETHYL-2-METHYLPYRIMIDINE PHOSPHATE SYNTHASE THI11-RELATED"/>
    <property type="match status" value="1"/>
</dbReference>
<evidence type="ECO:0000256" key="8">
    <source>
        <dbReference type="ARBA" id="ARBA00022977"/>
    </source>
</evidence>
<dbReference type="Pfam" id="PF09084">
    <property type="entry name" value="NMT1"/>
    <property type="match status" value="1"/>
</dbReference>
<feature type="domain" description="SsuA/THI5-like" evidence="12">
    <location>
        <begin position="33"/>
        <end position="242"/>
    </location>
</feature>
<name>A0A1M5RV90_9BACT</name>
<keyword evidence="8" id="KW-0784">Thiamine biosynthesis</keyword>
<accession>A0A1M5RV90</accession>
<evidence type="ECO:0000259" key="12">
    <source>
        <dbReference type="Pfam" id="PF09084"/>
    </source>
</evidence>
<evidence type="ECO:0000256" key="9">
    <source>
        <dbReference type="ARBA" id="ARBA00023004"/>
    </source>
</evidence>
<dbReference type="Proteomes" id="UP000184139">
    <property type="component" value="Unassembled WGS sequence"/>
</dbReference>
<dbReference type="GO" id="GO:0046872">
    <property type="term" value="F:metal ion binding"/>
    <property type="evidence" value="ECO:0007669"/>
    <property type="project" value="UniProtKB-KW"/>
</dbReference>
<comment type="pathway">
    <text evidence="2">Cofactor biosynthesis; thiamine diphosphate biosynthesis.</text>
</comment>
<protein>
    <recommendedName>
        <fullName evidence="10">Thiamine pyrimidine synthase</fullName>
    </recommendedName>
</protein>
<comment type="similarity">
    <text evidence="3">Belongs to the NMT1/THI5 family.</text>
</comment>
<comment type="subunit">
    <text evidence="4">Homodimer.</text>
</comment>
<comment type="function">
    <text evidence="1">Responsible for the formation of the pyrimidine heterocycle in the thiamine biosynthesis pathway. Catalyzes the formation of hydroxymethylpyrimidine phosphate (HMP-P) from histidine and pyridoxal phosphate (PLP). The protein uses PLP and the active site histidine to form HMP-P, generating an inactive enzyme. The enzyme can only undergo a single turnover, which suggests it is a suicide enzyme.</text>
</comment>
<evidence type="ECO:0000313" key="13">
    <source>
        <dbReference type="EMBL" id="SHH30215.1"/>
    </source>
</evidence>